<protein>
    <recommendedName>
        <fullName evidence="3">Cytochrome oxidase Cu insertion factor, SCO1/SenC/PrrC family</fullName>
    </recommendedName>
</protein>
<organism evidence="1 2">
    <name type="scientific">Paraferrimonas sedimenticola</name>
    <dbReference type="NCBI Taxonomy" id="375674"/>
    <lineage>
        <taxon>Bacteria</taxon>
        <taxon>Pseudomonadati</taxon>
        <taxon>Pseudomonadota</taxon>
        <taxon>Gammaproteobacteria</taxon>
        <taxon>Alteromonadales</taxon>
        <taxon>Ferrimonadaceae</taxon>
        <taxon>Paraferrimonas</taxon>
    </lineage>
</organism>
<comment type="caution">
    <text evidence="1">The sequence shown here is derived from an EMBL/GenBank/DDBJ whole genome shotgun (WGS) entry which is preliminary data.</text>
</comment>
<evidence type="ECO:0008006" key="3">
    <source>
        <dbReference type="Google" id="ProtNLM"/>
    </source>
</evidence>
<evidence type="ECO:0000313" key="2">
    <source>
        <dbReference type="Proteomes" id="UP001161422"/>
    </source>
</evidence>
<keyword evidence="2" id="KW-1185">Reference proteome</keyword>
<dbReference type="AlphaFoldDB" id="A0AA37W0T2"/>
<evidence type="ECO:0000313" key="1">
    <source>
        <dbReference type="EMBL" id="GLP95953.1"/>
    </source>
</evidence>
<proteinExistence type="predicted"/>
<dbReference type="Proteomes" id="UP001161422">
    <property type="component" value="Unassembled WGS sequence"/>
</dbReference>
<reference evidence="1" key="2">
    <citation type="submission" date="2023-01" db="EMBL/GenBank/DDBJ databases">
        <title>Draft genome sequence of Paraferrimonas sedimenticola strain NBRC 101628.</title>
        <authorList>
            <person name="Sun Q."/>
            <person name="Mori K."/>
        </authorList>
    </citation>
    <scope>NUCLEOTIDE SEQUENCE</scope>
    <source>
        <strain evidence="1">NBRC 101628</strain>
    </source>
</reference>
<name>A0AA37W0T2_9GAMM</name>
<dbReference type="EMBL" id="BSNC01000003">
    <property type="protein sequence ID" value="GLP95953.1"/>
    <property type="molecule type" value="Genomic_DNA"/>
</dbReference>
<gene>
    <name evidence="1" type="ORF">GCM10007895_12590</name>
</gene>
<sequence>MSIQPHQKTFLLIVLAFLLPVGVAKLFLSQEWYQGGVTNHGQLIEAQSYQDMALENPSPGKWQLVYAHPEQCLQVCQADLTLLANSITALGRLNERVEPVVLVPSAMAPQTRQTLRDSGFILAEHPAQMPIGLGDSAIVDPLGNWVLSYDQQGLKSEQARNSRERFLDVKKLLKMSKVG</sequence>
<reference evidence="1" key="1">
    <citation type="journal article" date="2014" name="Int. J. Syst. Evol. Microbiol.">
        <title>Complete genome sequence of Corynebacterium casei LMG S-19264T (=DSM 44701T), isolated from a smear-ripened cheese.</title>
        <authorList>
            <consortium name="US DOE Joint Genome Institute (JGI-PGF)"/>
            <person name="Walter F."/>
            <person name="Albersmeier A."/>
            <person name="Kalinowski J."/>
            <person name="Ruckert C."/>
        </authorList>
    </citation>
    <scope>NUCLEOTIDE SEQUENCE</scope>
    <source>
        <strain evidence="1">NBRC 101628</strain>
    </source>
</reference>
<dbReference type="RefSeq" id="WP_095506516.1">
    <property type="nucleotide sequence ID" value="NZ_BSNC01000003.1"/>
</dbReference>
<accession>A0AA37W0T2</accession>